<sequence length="107" mass="11514">MAFTGIHVVSAYAGLKGYNNSTQQLLANSEWSENLTSAATSTKKAGSGNKPTAAGKPVFRFFAASDSWVVIGKNPDINNGARHYIKALEHYDIGVEFGDTYAWTLVV</sequence>
<accession>A0A7S5R4V2</accession>
<evidence type="ECO:0000313" key="2">
    <source>
        <dbReference type="Proteomes" id="UP000605518"/>
    </source>
</evidence>
<dbReference type="EMBL" id="MN988486">
    <property type="protein sequence ID" value="QIG68005.1"/>
    <property type="molecule type" value="Genomic_DNA"/>
</dbReference>
<protein>
    <submittedName>
        <fullName evidence="1">Uncharacterized protein</fullName>
    </submittedName>
</protein>
<proteinExistence type="predicted"/>
<gene>
    <name evidence="1" type="ORF">EVB55_070</name>
</gene>
<reference evidence="1" key="1">
    <citation type="submission" date="2020-01" db="EMBL/GenBank/DDBJ databases">
        <title>Patterns of diversity and host range of bacteriophage communities associated with bean-nodulatin bacteria.</title>
        <authorList>
            <person name="Vann Cauwenberghe J."/>
            <person name="Santamaria R.I."/>
            <person name="Bustos P."/>
            <person name="Juarez S."/>
            <person name="Gonzalez V."/>
        </authorList>
    </citation>
    <scope>NUCLEOTIDE SEQUENCE</scope>
</reference>
<dbReference type="Proteomes" id="UP000605518">
    <property type="component" value="Segment"/>
</dbReference>
<keyword evidence="2" id="KW-1185">Reference proteome</keyword>
<organism evidence="1 2">
    <name type="scientific">Rhizobium phage RHph_Y68</name>
    <dbReference type="NCBI Taxonomy" id="2509787"/>
    <lineage>
        <taxon>Viruses</taxon>
        <taxon>Duplodnaviria</taxon>
        <taxon>Heunggongvirae</taxon>
        <taxon>Uroviricota</taxon>
        <taxon>Caudoviricetes</taxon>
        <taxon>Pootjesviridae</taxon>
        <taxon>Staniewskivirinae</taxon>
        <taxon>Trinifflemingvirus</taxon>
        <taxon>Trinifflemingvirus Y68</taxon>
    </lineage>
</organism>
<evidence type="ECO:0000313" key="1">
    <source>
        <dbReference type="EMBL" id="QIG68005.1"/>
    </source>
</evidence>
<name>A0A7S5R4V2_9CAUD</name>